<name>A0ABQ2E2X7_9ACTN</name>
<keyword evidence="2" id="KW-1185">Reference proteome</keyword>
<gene>
    <name evidence="1" type="ORF">GCM10011583_18350</name>
</gene>
<dbReference type="EMBL" id="BMMV01000005">
    <property type="protein sequence ID" value="GGJ87119.1"/>
    <property type="molecule type" value="Genomic_DNA"/>
</dbReference>
<evidence type="ECO:0000313" key="1">
    <source>
        <dbReference type="EMBL" id="GGJ87119.1"/>
    </source>
</evidence>
<comment type="caution">
    <text evidence="1">The sequence shown here is derived from an EMBL/GenBank/DDBJ whole genome shotgun (WGS) entry which is preliminary data.</text>
</comment>
<protein>
    <submittedName>
        <fullName evidence="1">Uncharacterized protein</fullName>
    </submittedName>
</protein>
<reference evidence="2" key="1">
    <citation type="journal article" date="2019" name="Int. J. Syst. Evol. Microbiol.">
        <title>The Global Catalogue of Microorganisms (GCM) 10K type strain sequencing project: providing services to taxonomists for standard genome sequencing and annotation.</title>
        <authorList>
            <consortium name="The Broad Institute Genomics Platform"/>
            <consortium name="The Broad Institute Genome Sequencing Center for Infectious Disease"/>
            <person name="Wu L."/>
            <person name="Ma J."/>
        </authorList>
    </citation>
    <scope>NUCLEOTIDE SEQUENCE [LARGE SCALE GENOMIC DNA]</scope>
    <source>
        <strain evidence="2">CGMCC 4.7275</strain>
    </source>
</reference>
<proteinExistence type="predicted"/>
<sequence length="117" mass="12016">MTTSPADELRTAAERLRTTATAVQSAPGIDNAWAADGTTVTQGAYPDTGEPIYPVADAASPQCAAHIALMDPALGLLVADWLEREAARRHALDVGQPIPDGEPALAVARQINTGGGS</sequence>
<organism evidence="1 2">
    <name type="scientific">Streptomyces camponoticapitis</name>
    <dbReference type="NCBI Taxonomy" id="1616125"/>
    <lineage>
        <taxon>Bacteria</taxon>
        <taxon>Bacillati</taxon>
        <taxon>Actinomycetota</taxon>
        <taxon>Actinomycetes</taxon>
        <taxon>Kitasatosporales</taxon>
        <taxon>Streptomycetaceae</taxon>
        <taxon>Streptomyces</taxon>
    </lineage>
</organism>
<dbReference type="Proteomes" id="UP000660265">
    <property type="component" value="Unassembled WGS sequence"/>
</dbReference>
<dbReference type="RefSeq" id="WP_189106862.1">
    <property type="nucleotide sequence ID" value="NZ_BMMV01000005.1"/>
</dbReference>
<evidence type="ECO:0000313" key="2">
    <source>
        <dbReference type="Proteomes" id="UP000660265"/>
    </source>
</evidence>
<accession>A0ABQ2E2X7</accession>